<dbReference type="RefSeq" id="XP_056785854.1">
    <property type="nucleotide sequence ID" value="XM_056938477.1"/>
</dbReference>
<comment type="caution">
    <text evidence="1">The sequence shown here is derived from an EMBL/GenBank/DDBJ whole genome shotgun (WGS) entry which is preliminary data.</text>
</comment>
<accession>A0A9W9WKN1</accession>
<reference evidence="1" key="1">
    <citation type="submission" date="2022-12" db="EMBL/GenBank/DDBJ databases">
        <authorList>
            <person name="Petersen C."/>
        </authorList>
    </citation>
    <scope>NUCLEOTIDE SEQUENCE</scope>
    <source>
        <strain evidence="1">IBT 30728</strain>
    </source>
</reference>
<dbReference type="Proteomes" id="UP001148312">
    <property type="component" value="Unassembled WGS sequence"/>
</dbReference>
<proteinExistence type="predicted"/>
<dbReference type="GeneID" id="81628727"/>
<dbReference type="AlphaFoldDB" id="A0A9W9WKN1"/>
<evidence type="ECO:0000313" key="2">
    <source>
        <dbReference type="Proteomes" id="UP001148312"/>
    </source>
</evidence>
<name>A0A9W9WKN1_9EURO</name>
<sequence length="97" mass="11193">MQQDSQPRRWWYRTTDGTAWSSLALFHHQSIAHTPSFDSGCSKRVETSANGSYHEVMLPPGKDVVEMWYFETKKHIHVCGMLLQWWISTAPPATNVD</sequence>
<dbReference type="EMBL" id="JAPWDQ010000015">
    <property type="protein sequence ID" value="KAJ5469264.1"/>
    <property type="molecule type" value="Genomic_DNA"/>
</dbReference>
<protein>
    <submittedName>
        <fullName evidence="1">Uncharacterized protein</fullName>
    </submittedName>
</protein>
<organism evidence="1 2">
    <name type="scientific">Penicillium diatomitis</name>
    <dbReference type="NCBI Taxonomy" id="2819901"/>
    <lineage>
        <taxon>Eukaryota</taxon>
        <taxon>Fungi</taxon>
        <taxon>Dikarya</taxon>
        <taxon>Ascomycota</taxon>
        <taxon>Pezizomycotina</taxon>
        <taxon>Eurotiomycetes</taxon>
        <taxon>Eurotiomycetidae</taxon>
        <taxon>Eurotiales</taxon>
        <taxon>Aspergillaceae</taxon>
        <taxon>Penicillium</taxon>
    </lineage>
</organism>
<reference evidence="1" key="2">
    <citation type="journal article" date="2023" name="IMA Fungus">
        <title>Comparative genomic study of the Penicillium genus elucidates a diverse pangenome and 15 lateral gene transfer events.</title>
        <authorList>
            <person name="Petersen C."/>
            <person name="Sorensen T."/>
            <person name="Nielsen M.R."/>
            <person name="Sondergaard T.E."/>
            <person name="Sorensen J.L."/>
            <person name="Fitzpatrick D.A."/>
            <person name="Frisvad J.C."/>
            <person name="Nielsen K.L."/>
        </authorList>
    </citation>
    <scope>NUCLEOTIDE SEQUENCE</scope>
    <source>
        <strain evidence="1">IBT 30728</strain>
    </source>
</reference>
<evidence type="ECO:0000313" key="1">
    <source>
        <dbReference type="EMBL" id="KAJ5469264.1"/>
    </source>
</evidence>
<keyword evidence="2" id="KW-1185">Reference proteome</keyword>
<gene>
    <name evidence="1" type="ORF">N7539_008882</name>
</gene>